<sequence>MCRAEWSHLPEDVRPLAALGNEERIRHIRAKRWVDYPHADRVLRRLNEIYVQPRSERMENMLLIGQSGMGKTTLVRKFERTHTVRLGNNGTCRLHPIVVMLMPHDPTGPRFFSQLLKAIGVPAIDNFETTAPRESTVLRVLAEVQVKVIVIDELNSVLAGTARQQRLFLQLLRWLSNELRVALVGIGVPETRHALLSDDQLRNRFMNLELPAWENGEDFSHFVTRLIWSLPLREPSPVDSRRLMQMLVGRTGGITLGTCKAIERAAIRAIRSGTECLDYQAFEHEEVWDGIEAPVLMGGHRRKSRRG</sequence>
<evidence type="ECO:0000259" key="1">
    <source>
        <dbReference type="SMART" id="SM00382"/>
    </source>
</evidence>
<dbReference type="Proteomes" id="UP000075526">
    <property type="component" value="Unassembled WGS sequence"/>
</dbReference>
<dbReference type="RefSeq" id="WP_061507510.1">
    <property type="nucleotide sequence ID" value="NZ_LHZF01000131.1"/>
</dbReference>
<proteinExistence type="predicted"/>
<organism evidence="2 3">
    <name type="scientific">Acetobacter malorum</name>
    <dbReference type="NCBI Taxonomy" id="178901"/>
    <lineage>
        <taxon>Bacteria</taxon>
        <taxon>Pseudomonadati</taxon>
        <taxon>Pseudomonadota</taxon>
        <taxon>Alphaproteobacteria</taxon>
        <taxon>Acetobacterales</taxon>
        <taxon>Acetobacteraceae</taxon>
        <taxon>Acetobacter</taxon>
    </lineage>
</organism>
<dbReference type="SUPFAM" id="SSF52540">
    <property type="entry name" value="P-loop containing nucleoside triphosphate hydrolases"/>
    <property type="match status" value="1"/>
</dbReference>
<accession>A0A149RWF9</accession>
<dbReference type="EMBL" id="LHZF01000131">
    <property type="protein sequence ID" value="KXV18786.1"/>
    <property type="molecule type" value="Genomic_DNA"/>
</dbReference>
<dbReference type="InterPro" id="IPR003593">
    <property type="entry name" value="AAA+_ATPase"/>
</dbReference>
<evidence type="ECO:0000313" key="3">
    <source>
        <dbReference type="Proteomes" id="UP000075526"/>
    </source>
</evidence>
<comment type="caution">
    <text evidence="2">The sequence shown here is derived from an EMBL/GenBank/DDBJ whole genome shotgun (WGS) entry which is preliminary data.</text>
</comment>
<dbReference type="SMART" id="SM00382">
    <property type="entry name" value="AAA"/>
    <property type="match status" value="1"/>
</dbReference>
<dbReference type="PATRIC" id="fig|178901.13.peg.2162"/>
<protein>
    <submittedName>
        <fullName evidence="2">Transposase</fullName>
    </submittedName>
</protein>
<dbReference type="Pfam" id="PF05621">
    <property type="entry name" value="TniB"/>
    <property type="match status" value="1"/>
</dbReference>
<gene>
    <name evidence="2" type="ORF">AD933_02715</name>
</gene>
<dbReference type="AlphaFoldDB" id="A0A149RWF9"/>
<name>A0A149RWF9_9PROT</name>
<dbReference type="Gene3D" id="3.40.50.300">
    <property type="entry name" value="P-loop containing nucleotide triphosphate hydrolases"/>
    <property type="match status" value="1"/>
</dbReference>
<feature type="domain" description="AAA+ ATPase" evidence="1">
    <location>
        <begin position="57"/>
        <end position="207"/>
    </location>
</feature>
<dbReference type="InterPro" id="IPR027417">
    <property type="entry name" value="P-loop_NTPase"/>
</dbReference>
<evidence type="ECO:0000313" key="2">
    <source>
        <dbReference type="EMBL" id="KXV18786.1"/>
    </source>
</evidence>
<dbReference type="InterPro" id="IPR008868">
    <property type="entry name" value="TniB"/>
</dbReference>
<reference evidence="2 3" key="1">
    <citation type="submission" date="2015-06" db="EMBL/GenBank/DDBJ databases">
        <title>Improved classification and identification of acetic acid bacteria using matrix-assisted laser desorption/ionization time-of-flight mass spectrometry; Gluconobacter nephelii and Gluconobacter uchimurae are later heterotypic synonyms of Gluconobacter japonicus and Gluconobacter oxydans, respectively.</title>
        <authorList>
            <person name="Li L."/>
            <person name="Cleenwerck I."/>
            <person name="De Vuyst L."/>
            <person name="Vandamme P."/>
        </authorList>
    </citation>
    <scope>NUCLEOTIDE SEQUENCE [LARGE SCALE GENOMIC DNA]</scope>
    <source>
        <strain evidence="2 3">LMG 1552</strain>
    </source>
</reference>